<keyword evidence="3" id="KW-1185">Reference proteome</keyword>
<evidence type="ECO:0000259" key="1">
    <source>
        <dbReference type="Pfam" id="PF13847"/>
    </source>
</evidence>
<dbReference type="OrthoDB" id="9791837at2"/>
<dbReference type="InterPro" id="IPR029063">
    <property type="entry name" value="SAM-dependent_MTases_sf"/>
</dbReference>
<dbReference type="InterPro" id="IPR025714">
    <property type="entry name" value="Methyltranfer_dom"/>
</dbReference>
<dbReference type="Gene3D" id="3.40.50.150">
    <property type="entry name" value="Vaccinia Virus protein VP39"/>
    <property type="match status" value="1"/>
</dbReference>
<dbReference type="GO" id="GO:0032259">
    <property type="term" value="P:methylation"/>
    <property type="evidence" value="ECO:0007669"/>
    <property type="project" value="UniProtKB-KW"/>
</dbReference>
<proteinExistence type="predicted"/>
<dbReference type="STRING" id="393762.SAMN05660472_02454"/>
<gene>
    <name evidence="2" type="ORF">SAMN05660472_02454</name>
</gene>
<feature type="domain" description="Methyltransferase" evidence="1">
    <location>
        <begin position="70"/>
        <end position="178"/>
    </location>
</feature>
<dbReference type="RefSeq" id="WP_090553981.1">
    <property type="nucleotide sequence ID" value="NZ_FNFP01000006.1"/>
</dbReference>
<sequence>MIKKEIFFGNEAWAEALTSAPYFKMRIRSEEEIKDYWNKVADKYDSNMMGQEEDRVGKVMNYLIKSKMITSDTNVLDLGSGTGAYTIPMAKIANAVTALDSSSEMCSILKEKARINNLKNIAVLTKPWEEVNLKKENLHKNFDLVFSSLNPGIRNLKTLVKMNAASRKYCCLISTSGRVEDNTRREVGRLLLGKELDSKRANDVIYPFYILYNLGYSPQMEYINITFSREKKREEAITSLCDSFWLYTDITPDVRKKIADFVDSKIENGLFKTETKMKLGMVYWSVEG</sequence>
<dbReference type="Pfam" id="PF13847">
    <property type="entry name" value="Methyltransf_31"/>
    <property type="match status" value="1"/>
</dbReference>
<dbReference type="EMBL" id="FNFP01000006">
    <property type="protein sequence ID" value="SDL01159.1"/>
    <property type="molecule type" value="Genomic_DNA"/>
</dbReference>
<organism evidence="2 3">
    <name type="scientific">Natronincola ferrireducens</name>
    <dbReference type="NCBI Taxonomy" id="393762"/>
    <lineage>
        <taxon>Bacteria</taxon>
        <taxon>Bacillati</taxon>
        <taxon>Bacillota</taxon>
        <taxon>Clostridia</taxon>
        <taxon>Peptostreptococcales</taxon>
        <taxon>Natronincolaceae</taxon>
        <taxon>Natronincola</taxon>
    </lineage>
</organism>
<protein>
    <submittedName>
        <fullName evidence="2">Methyltransferase domain-containing protein</fullName>
    </submittedName>
</protein>
<dbReference type="Proteomes" id="UP000198718">
    <property type="component" value="Unassembled WGS sequence"/>
</dbReference>
<evidence type="ECO:0000313" key="3">
    <source>
        <dbReference type="Proteomes" id="UP000198718"/>
    </source>
</evidence>
<keyword evidence="2" id="KW-0808">Transferase</keyword>
<dbReference type="GO" id="GO:0008168">
    <property type="term" value="F:methyltransferase activity"/>
    <property type="evidence" value="ECO:0007669"/>
    <property type="project" value="UniProtKB-KW"/>
</dbReference>
<reference evidence="2 3" key="1">
    <citation type="submission" date="2016-10" db="EMBL/GenBank/DDBJ databases">
        <authorList>
            <person name="de Groot N.N."/>
        </authorList>
    </citation>
    <scope>NUCLEOTIDE SEQUENCE [LARGE SCALE GENOMIC DNA]</scope>
    <source>
        <strain evidence="2 3">DSM 18346</strain>
    </source>
</reference>
<accession>A0A1G9GKF6</accession>
<dbReference type="CDD" id="cd02440">
    <property type="entry name" value="AdoMet_MTases"/>
    <property type="match status" value="1"/>
</dbReference>
<dbReference type="AlphaFoldDB" id="A0A1G9GKF6"/>
<dbReference type="SUPFAM" id="SSF53335">
    <property type="entry name" value="S-adenosyl-L-methionine-dependent methyltransferases"/>
    <property type="match status" value="1"/>
</dbReference>
<name>A0A1G9GKF6_9FIRM</name>
<evidence type="ECO:0000313" key="2">
    <source>
        <dbReference type="EMBL" id="SDL01159.1"/>
    </source>
</evidence>
<keyword evidence="2" id="KW-0489">Methyltransferase</keyword>